<sequence length="238" mass="26175">MSFYCWAASRNLSIGRANGIGAWARHGAPGGWRRPWCVYQNTSNHHVGSVRTMSASKHARSALSTLLEPGVRGCSHAGRAGTSSPGKPRFARADRRRTRRGVVKFVLAARLLFWMVVSGKARLVLPLSLHSHPCEKFRVPFPGMSHWKGKIHCFCFGTQTGRVLRSASHGHRFLFESSSILLSLCPQQPPPTAMTYLGGYSISTRLAESRHSGDGRPRRVSEICSRRSADVDGAKPSL</sequence>
<feature type="region of interest" description="Disordered" evidence="1">
    <location>
        <begin position="74"/>
        <end position="94"/>
    </location>
</feature>
<evidence type="ECO:0000313" key="3">
    <source>
        <dbReference type="EMBL" id="KAK7554455.1"/>
    </source>
</evidence>
<gene>
    <name evidence="3" type="ORF">IWX46DRAFT_588647</name>
</gene>
<dbReference type="Proteomes" id="UP001365128">
    <property type="component" value="Unassembled WGS sequence"/>
</dbReference>
<evidence type="ECO:0000256" key="2">
    <source>
        <dbReference type="SAM" id="Phobius"/>
    </source>
</evidence>
<feature type="region of interest" description="Disordered" evidence="1">
    <location>
        <begin position="208"/>
        <end position="238"/>
    </location>
</feature>
<keyword evidence="2" id="KW-0472">Membrane</keyword>
<organism evidence="3 4">
    <name type="scientific">Phyllosticta citricarpa</name>
    <dbReference type="NCBI Taxonomy" id="55181"/>
    <lineage>
        <taxon>Eukaryota</taxon>
        <taxon>Fungi</taxon>
        <taxon>Dikarya</taxon>
        <taxon>Ascomycota</taxon>
        <taxon>Pezizomycotina</taxon>
        <taxon>Dothideomycetes</taxon>
        <taxon>Dothideomycetes incertae sedis</taxon>
        <taxon>Botryosphaeriales</taxon>
        <taxon>Phyllostictaceae</taxon>
        <taxon>Phyllosticta</taxon>
    </lineage>
</organism>
<proteinExistence type="predicted"/>
<name>A0ABR1MN22_9PEZI</name>
<reference evidence="3 4" key="1">
    <citation type="submission" date="2024-04" db="EMBL/GenBank/DDBJ databases">
        <title>Phyllosticta paracitricarpa is synonymous to the EU quarantine fungus P. citricarpa based on phylogenomic analyses.</title>
        <authorList>
            <consortium name="Lawrence Berkeley National Laboratory"/>
            <person name="Van Ingen-Buijs V.A."/>
            <person name="Van Westerhoven A.C."/>
            <person name="Haridas S."/>
            <person name="Skiadas P."/>
            <person name="Martin F."/>
            <person name="Groenewald J.Z."/>
            <person name="Crous P.W."/>
            <person name="Seidl M.F."/>
        </authorList>
    </citation>
    <scope>NUCLEOTIDE SEQUENCE [LARGE SCALE GENOMIC DNA]</scope>
    <source>
        <strain evidence="3 4">CBS 122670</strain>
    </source>
</reference>
<keyword evidence="2" id="KW-1133">Transmembrane helix</keyword>
<protein>
    <submittedName>
        <fullName evidence="3">Uncharacterized protein</fullName>
    </submittedName>
</protein>
<evidence type="ECO:0000256" key="1">
    <source>
        <dbReference type="SAM" id="MobiDB-lite"/>
    </source>
</evidence>
<accession>A0ABR1MN22</accession>
<keyword evidence="2" id="KW-0812">Transmembrane</keyword>
<feature type="transmembrane region" description="Helical" evidence="2">
    <location>
        <begin position="102"/>
        <end position="125"/>
    </location>
</feature>
<evidence type="ECO:0000313" key="4">
    <source>
        <dbReference type="Proteomes" id="UP001365128"/>
    </source>
</evidence>
<dbReference type="EMBL" id="JBBPDW010000003">
    <property type="protein sequence ID" value="KAK7554455.1"/>
    <property type="molecule type" value="Genomic_DNA"/>
</dbReference>
<comment type="caution">
    <text evidence="3">The sequence shown here is derived from an EMBL/GenBank/DDBJ whole genome shotgun (WGS) entry which is preliminary data.</text>
</comment>
<keyword evidence="4" id="KW-1185">Reference proteome</keyword>